<dbReference type="eggNOG" id="KOG3627">
    <property type="taxonomic scope" value="Eukaryota"/>
</dbReference>
<proteinExistence type="predicted"/>
<protein>
    <recommendedName>
        <fullName evidence="4">Drosophila melanogaster</fullName>
    </recommendedName>
</protein>
<sequence>MKIRASLLAVVLLATASLAEESNWGNEWAPMEDAMPSRRSVDTKPAEQSDIQGRYLVHESIQSNSTTQIDEVIEQLINSRREGRNLGEYDAVYADGNIDQALQQGNDLQPRNLIRDNCADWD</sequence>
<evidence type="ECO:0008006" key="4">
    <source>
        <dbReference type="Google" id="ProtNLM"/>
    </source>
</evidence>
<evidence type="ECO:0000313" key="2">
    <source>
        <dbReference type="EMBL" id="EDW99783.1"/>
    </source>
</evidence>
<organism evidence="2 3">
    <name type="scientific">Drosophila yakuba</name>
    <name type="common">Fruit fly</name>
    <dbReference type="NCBI Taxonomy" id="7245"/>
    <lineage>
        <taxon>Eukaryota</taxon>
        <taxon>Metazoa</taxon>
        <taxon>Ecdysozoa</taxon>
        <taxon>Arthropoda</taxon>
        <taxon>Hexapoda</taxon>
        <taxon>Insecta</taxon>
        <taxon>Pterygota</taxon>
        <taxon>Neoptera</taxon>
        <taxon>Endopterygota</taxon>
        <taxon>Diptera</taxon>
        <taxon>Brachycera</taxon>
        <taxon>Muscomorpha</taxon>
        <taxon>Ephydroidea</taxon>
        <taxon>Drosophilidae</taxon>
        <taxon>Drosophila</taxon>
        <taxon>Sophophora</taxon>
    </lineage>
</organism>
<reference evidence="2 3" key="2">
    <citation type="journal article" date="2007" name="PLoS Biol.">
        <title>Principles of genome evolution in the Drosophila melanogaster species group.</title>
        <authorList>
            <person name="Ranz J.M."/>
            <person name="Maurin D."/>
            <person name="Chan Y.S."/>
            <person name="von Grotthuss M."/>
            <person name="Hillier L.W."/>
            <person name="Roote J."/>
            <person name="Ashburner M."/>
            <person name="Bergman C.M."/>
        </authorList>
    </citation>
    <scope>NUCLEOTIDE SEQUENCE [LARGE SCALE GENOMIC DNA]</scope>
    <source>
        <strain evidence="3">Tai18E2 / Tucson 14021-0261.01</strain>
    </source>
</reference>
<dbReference type="AlphaFoldDB" id="B4ITS0"/>
<dbReference type="KEGG" id="dya:Dyak_GE23104"/>
<keyword evidence="1" id="KW-0732">Signal</keyword>
<dbReference type="Proteomes" id="UP000002282">
    <property type="component" value="Unassembled WGS sequence"/>
</dbReference>
<dbReference type="OrthoDB" id="5949700at2759"/>
<feature type="chain" id="PRO_5002807746" description="Drosophila melanogaster" evidence="1">
    <location>
        <begin position="20"/>
        <end position="122"/>
    </location>
</feature>
<evidence type="ECO:0000256" key="1">
    <source>
        <dbReference type="SAM" id="SignalP"/>
    </source>
</evidence>
<name>B4ITS0_DROYA</name>
<evidence type="ECO:0000313" key="3">
    <source>
        <dbReference type="Proteomes" id="UP000002282"/>
    </source>
</evidence>
<dbReference type="EMBL" id="CH891729">
    <property type="protein sequence ID" value="EDW99783.1"/>
    <property type="molecule type" value="Genomic_DNA"/>
</dbReference>
<keyword evidence="3" id="KW-1185">Reference proteome</keyword>
<reference evidence="2 3" key="1">
    <citation type="journal article" date="2007" name="Nature">
        <title>Evolution of genes and genomes on the Drosophila phylogeny.</title>
        <authorList>
            <consortium name="Drosophila 12 Genomes Consortium"/>
            <person name="Clark A.G."/>
            <person name="Eisen M.B."/>
            <person name="Smith D.R."/>
            <person name="Bergman C.M."/>
            <person name="Oliver B."/>
            <person name="Markow T.A."/>
            <person name="Kaufman T.C."/>
            <person name="Kellis M."/>
            <person name="Gelbart W."/>
            <person name="Iyer V.N."/>
            <person name="Pollard D.A."/>
            <person name="Sackton T.B."/>
            <person name="Larracuente A.M."/>
            <person name="Singh N.D."/>
            <person name="Abad J.P."/>
            <person name="Abt D.N."/>
            <person name="Adryan B."/>
            <person name="Aguade M."/>
            <person name="Akashi H."/>
            <person name="Anderson W.W."/>
            <person name="Aquadro C.F."/>
            <person name="Ardell D.H."/>
            <person name="Arguello R."/>
            <person name="Artieri C.G."/>
            <person name="Barbash D.A."/>
            <person name="Barker D."/>
            <person name="Barsanti P."/>
            <person name="Batterham P."/>
            <person name="Batzoglou S."/>
            <person name="Begun D."/>
            <person name="Bhutkar A."/>
            <person name="Blanco E."/>
            <person name="Bosak S.A."/>
            <person name="Bradley R.K."/>
            <person name="Brand A.D."/>
            <person name="Brent M.R."/>
            <person name="Brooks A.N."/>
            <person name="Brown R.H."/>
            <person name="Butlin R.K."/>
            <person name="Caggese C."/>
            <person name="Calvi B.R."/>
            <person name="Bernardo de Carvalho A."/>
            <person name="Caspi A."/>
            <person name="Castrezana S."/>
            <person name="Celniker S.E."/>
            <person name="Chang J.L."/>
            <person name="Chapple C."/>
            <person name="Chatterji S."/>
            <person name="Chinwalla A."/>
            <person name="Civetta A."/>
            <person name="Clifton S.W."/>
            <person name="Comeron J.M."/>
            <person name="Costello J.C."/>
            <person name="Coyne J.A."/>
            <person name="Daub J."/>
            <person name="David R.G."/>
            <person name="Delcher A.L."/>
            <person name="Delehaunty K."/>
            <person name="Do C.B."/>
            <person name="Ebling H."/>
            <person name="Edwards K."/>
            <person name="Eickbush T."/>
            <person name="Evans J.D."/>
            <person name="Filipski A."/>
            <person name="Findeiss S."/>
            <person name="Freyhult E."/>
            <person name="Fulton L."/>
            <person name="Fulton R."/>
            <person name="Garcia A.C."/>
            <person name="Gardiner A."/>
            <person name="Garfield D.A."/>
            <person name="Garvin B.E."/>
            <person name="Gibson G."/>
            <person name="Gilbert D."/>
            <person name="Gnerre S."/>
            <person name="Godfrey J."/>
            <person name="Good R."/>
            <person name="Gotea V."/>
            <person name="Gravely B."/>
            <person name="Greenberg A.J."/>
            <person name="Griffiths-Jones S."/>
            <person name="Gross S."/>
            <person name="Guigo R."/>
            <person name="Gustafson E.A."/>
            <person name="Haerty W."/>
            <person name="Hahn M.W."/>
            <person name="Halligan D.L."/>
            <person name="Halpern A.L."/>
            <person name="Halter G.M."/>
            <person name="Han M.V."/>
            <person name="Heger A."/>
            <person name="Hillier L."/>
            <person name="Hinrichs A.S."/>
            <person name="Holmes I."/>
            <person name="Hoskins R.A."/>
            <person name="Hubisz M.J."/>
            <person name="Hultmark D."/>
            <person name="Huntley M.A."/>
            <person name="Jaffe D.B."/>
            <person name="Jagadeeshan S."/>
            <person name="Jeck W.R."/>
            <person name="Johnson J."/>
            <person name="Jones C.D."/>
            <person name="Jordan W.C."/>
            <person name="Karpen G.H."/>
            <person name="Kataoka E."/>
            <person name="Keightley P.D."/>
            <person name="Kheradpour P."/>
            <person name="Kirkness E.F."/>
            <person name="Koerich L.B."/>
            <person name="Kristiansen K."/>
            <person name="Kudrna D."/>
            <person name="Kulathinal R.J."/>
            <person name="Kumar S."/>
            <person name="Kwok R."/>
            <person name="Lander E."/>
            <person name="Langley C.H."/>
            <person name="Lapoint R."/>
            <person name="Lazzaro B.P."/>
            <person name="Lee S.J."/>
            <person name="Levesque L."/>
            <person name="Li R."/>
            <person name="Lin C.F."/>
            <person name="Lin M.F."/>
            <person name="Lindblad-Toh K."/>
            <person name="Llopart A."/>
            <person name="Long M."/>
            <person name="Low L."/>
            <person name="Lozovsky E."/>
            <person name="Lu J."/>
            <person name="Luo M."/>
            <person name="Machado C.A."/>
            <person name="Makalowski W."/>
            <person name="Marzo M."/>
            <person name="Matsuda M."/>
            <person name="Matzkin L."/>
            <person name="McAllister B."/>
            <person name="McBride C.S."/>
            <person name="McKernan B."/>
            <person name="McKernan K."/>
            <person name="Mendez-Lago M."/>
            <person name="Minx P."/>
            <person name="Mollenhauer M.U."/>
            <person name="Montooth K."/>
            <person name="Mount S.M."/>
            <person name="Mu X."/>
            <person name="Myers E."/>
            <person name="Negre B."/>
            <person name="Newfeld S."/>
            <person name="Nielsen R."/>
            <person name="Noor M.A."/>
            <person name="O'Grady P."/>
            <person name="Pachter L."/>
            <person name="Papaceit M."/>
            <person name="Parisi M.J."/>
            <person name="Parisi M."/>
            <person name="Parts L."/>
            <person name="Pedersen J.S."/>
            <person name="Pesole G."/>
            <person name="Phillippy A.M."/>
            <person name="Ponting C.P."/>
            <person name="Pop M."/>
            <person name="Porcelli D."/>
            <person name="Powell J.R."/>
            <person name="Prohaska S."/>
            <person name="Pruitt K."/>
            <person name="Puig M."/>
            <person name="Quesneville H."/>
            <person name="Ram K.R."/>
            <person name="Rand D."/>
            <person name="Rasmussen M.D."/>
            <person name="Reed L.K."/>
            <person name="Reenan R."/>
            <person name="Reily A."/>
            <person name="Remington K.A."/>
            <person name="Rieger T.T."/>
            <person name="Ritchie M.G."/>
            <person name="Robin C."/>
            <person name="Rogers Y.H."/>
            <person name="Rohde C."/>
            <person name="Rozas J."/>
            <person name="Rubenfield M.J."/>
            <person name="Ruiz A."/>
            <person name="Russo S."/>
            <person name="Salzberg S.L."/>
            <person name="Sanchez-Gracia A."/>
            <person name="Saranga D.J."/>
            <person name="Sato H."/>
            <person name="Schaeffer S.W."/>
            <person name="Schatz M.C."/>
            <person name="Schlenke T."/>
            <person name="Schwartz R."/>
            <person name="Segarra C."/>
            <person name="Singh R.S."/>
            <person name="Sirot L."/>
            <person name="Sirota M."/>
            <person name="Sisneros N.B."/>
            <person name="Smith C.D."/>
            <person name="Smith T.F."/>
            <person name="Spieth J."/>
            <person name="Stage D.E."/>
            <person name="Stark A."/>
            <person name="Stephan W."/>
            <person name="Strausberg R.L."/>
            <person name="Strempel S."/>
            <person name="Sturgill D."/>
            <person name="Sutton G."/>
            <person name="Sutton G.G."/>
            <person name="Tao W."/>
            <person name="Teichmann S."/>
            <person name="Tobari Y.N."/>
            <person name="Tomimura Y."/>
            <person name="Tsolas J.M."/>
            <person name="Valente V.L."/>
            <person name="Venter E."/>
            <person name="Venter J.C."/>
            <person name="Vicario S."/>
            <person name="Vieira F.G."/>
            <person name="Vilella A.J."/>
            <person name="Villasante A."/>
            <person name="Walenz B."/>
            <person name="Wang J."/>
            <person name="Wasserman M."/>
            <person name="Watts T."/>
            <person name="Wilson D."/>
            <person name="Wilson R.K."/>
            <person name="Wing R.A."/>
            <person name="Wolfner M.F."/>
            <person name="Wong A."/>
            <person name="Wong G.K."/>
            <person name="Wu C.I."/>
            <person name="Wu G."/>
            <person name="Yamamoto D."/>
            <person name="Yang H.P."/>
            <person name="Yang S.P."/>
            <person name="Yorke J.A."/>
            <person name="Yoshida K."/>
            <person name="Zdobnov E."/>
            <person name="Zhang P."/>
            <person name="Zhang Y."/>
            <person name="Zimin A.V."/>
            <person name="Baldwin J."/>
            <person name="Abdouelleil A."/>
            <person name="Abdulkadir J."/>
            <person name="Abebe A."/>
            <person name="Abera B."/>
            <person name="Abreu J."/>
            <person name="Acer S.C."/>
            <person name="Aftuck L."/>
            <person name="Alexander A."/>
            <person name="An P."/>
            <person name="Anderson E."/>
            <person name="Anderson S."/>
            <person name="Arachi H."/>
            <person name="Azer M."/>
            <person name="Bachantsang P."/>
            <person name="Barry A."/>
            <person name="Bayul T."/>
            <person name="Berlin A."/>
            <person name="Bessette D."/>
            <person name="Bloom T."/>
            <person name="Blye J."/>
            <person name="Boguslavskiy L."/>
            <person name="Bonnet C."/>
            <person name="Boukhgalter B."/>
            <person name="Bourzgui I."/>
            <person name="Brown A."/>
            <person name="Cahill P."/>
            <person name="Channer S."/>
            <person name="Cheshatsang Y."/>
            <person name="Chuda L."/>
            <person name="Citroen M."/>
            <person name="Collymore A."/>
            <person name="Cooke P."/>
            <person name="Costello M."/>
            <person name="D'Aco K."/>
            <person name="Daza R."/>
            <person name="De Haan G."/>
            <person name="DeGray S."/>
            <person name="DeMaso C."/>
            <person name="Dhargay N."/>
            <person name="Dooley K."/>
            <person name="Dooley E."/>
            <person name="Doricent M."/>
            <person name="Dorje P."/>
            <person name="Dorjee K."/>
            <person name="Dupes A."/>
            <person name="Elong R."/>
            <person name="Falk J."/>
            <person name="Farina A."/>
            <person name="Faro S."/>
            <person name="Ferguson D."/>
            <person name="Fisher S."/>
            <person name="Foley C.D."/>
            <person name="Franke A."/>
            <person name="Friedrich D."/>
            <person name="Gadbois L."/>
            <person name="Gearin G."/>
            <person name="Gearin C.R."/>
            <person name="Giannoukos G."/>
            <person name="Goode T."/>
            <person name="Graham J."/>
            <person name="Grandbois E."/>
            <person name="Grewal S."/>
            <person name="Gyaltsen K."/>
            <person name="Hafez N."/>
            <person name="Hagos B."/>
            <person name="Hall J."/>
            <person name="Henson C."/>
            <person name="Hollinger A."/>
            <person name="Honan T."/>
            <person name="Huard M.D."/>
            <person name="Hughes L."/>
            <person name="Hurhula B."/>
            <person name="Husby M.E."/>
            <person name="Kamat A."/>
            <person name="Kanga B."/>
            <person name="Kashin S."/>
            <person name="Khazanovich D."/>
            <person name="Kisner P."/>
            <person name="Lance K."/>
            <person name="Lara M."/>
            <person name="Lee W."/>
            <person name="Lennon N."/>
            <person name="Letendre F."/>
            <person name="LeVine R."/>
            <person name="Lipovsky A."/>
            <person name="Liu X."/>
            <person name="Liu J."/>
            <person name="Liu S."/>
            <person name="Lokyitsang T."/>
            <person name="Lokyitsang Y."/>
            <person name="Lubonja R."/>
            <person name="Lui A."/>
            <person name="MacDonald P."/>
            <person name="Magnisalis V."/>
            <person name="Maru K."/>
            <person name="Matthews C."/>
            <person name="McCusker W."/>
            <person name="McDonough S."/>
            <person name="Mehta T."/>
            <person name="Meldrim J."/>
            <person name="Meneus L."/>
            <person name="Mihai O."/>
            <person name="Mihalev A."/>
            <person name="Mihova T."/>
            <person name="Mittelman R."/>
            <person name="Mlenga V."/>
            <person name="Montmayeur A."/>
            <person name="Mulrain L."/>
            <person name="Navidi A."/>
            <person name="Naylor J."/>
            <person name="Negash T."/>
            <person name="Nguyen T."/>
            <person name="Nguyen N."/>
            <person name="Nicol R."/>
            <person name="Norbu C."/>
            <person name="Norbu N."/>
            <person name="Novod N."/>
            <person name="O'Neill B."/>
            <person name="Osman S."/>
            <person name="Markiewicz E."/>
            <person name="Oyono O.L."/>
            <person name="Patti C."/>
            <person name="Phunkhang P."/>
            <person name="Pierre F."/>
            <person name="Priest M."/>
            <person name="Raghuraman S."/>
            <person name="Rege F."/>
            <person name="Reyes R."/>
            <person name="Rise C."/>
            <person name="Rogov P."/>
            <person name="Ross K."/>
            <person name="Ryan E."/>
            <person name="Settipalli S."/>
            <person name="Shea T."/>
            <person name="Sherpa N."/>
            <person name="Shi L."/>
            <person name="Shih D."/>
            <person name="Sparrow T."/>
            <person name="Spaulding J."/>
            <person name="Stalker J."/>
            <person name="Stange-Thomann N."/>
            <person name="Stavropoulos S."/>
            <person name="Stone C."/>
            <person name="Strader C."/>
            <person name="Tesfaye S."/>
            <person name="Thomson T."/>
            <person name="Thoulutsang Y."/>
            <person name="Thoulutsang D."/>
            <person name="Topham K."/>
            <person name="Topping I."/>
            <person name="Tsamla T."/>
            <person name="Vassiliev H."/>
            <person name="Vo A."/>
            <person name="Wangchuk T."/>
            <person name="Wangdi T."/>
            <person name="Weiand M."/>
            <person name="Wilkinson J."/>
            <person name="Wilson A."/>
            <person name="Yadav S."/>
            <person name="Young G."/>
            <person name="Yu Q."/>
            <person name="Zembek L."/>
            <person name="Zhong D."/>
            <person name="Zimmer A."/>
            <person name="Zwirko Z."/>
            <person name="Jaffe D.B."/>
            <person name="Alvarez P."/>
            <person name="Brockman W."/>
            <person name="Butler J."/>
            <person name="Chin C."/>
            <person name="Gnerre S."/>
            <person name="Grabherr M."/>
            <person name="Kleber M."/>
            <person name="Mauceli E."/>
            <person name="MacCallum I."/>
        </authorList>
    </citation>
    <scope>NUCLEOTIDE SEQUENCE [LARGE SCALE GENOMIC DNA]</scope>
    <source>
        <strain evidence="3">Tai18E2 / Tucson 14021-0261.01</strain>
    </source>
</reference>
<gene>
    <name evidence="2" type="primary">Dyak\GE23104</name>
    <name evidence="2" type="synonym">dyak_GLEANR_6871</name>
    <name evidence="2" type="synonym">GE23104</name>
    <name evidence="2" type="ORF">Dyak_GE23104</name>
</gene>
<accession>B4ITS0</accession>
<dbReference type="HOGENOM" id="CLU_2029151_0_0_1"/>
<feature type="signal peptide" evidence="1">
    <location>
        <begin position="1"/>
        <end position="19"/>
    </location>
</feature>